<feature type="domain" description="O-antigen ligase-related" evidence="6">
    <location>
        <begin position="203"/>
        <end position="340"/>
    </location>
</feature>
<feature type="transmembrane region" description="Helical" evidence="5">
    <location>
        <begin position="172"/>
        <end position="190"/>
    </location>
</feature>
<keyword evidence="2 5" id="KW-0812">Transmembrane</keyword>
<evidence type="ECO:0000256" key="1">
    <source>
        <dbReference type="ARBA" id="ARBA00004141"/>
    </source>
</evidence>
<feature type="domain" description="DUF5935" evidence="7">
    <location>
        <begin position="3"/>
        <end position="188"/>
    </location>
</feature>
<dbReference type="InterPro" id="IPR007016">
    <property type="entry name" value="O-antigen_ligase-rel_domated"/>
</dbReference>
<evidence type="ECO:0000313" key="8">
    <source>
        <dbReference type="EMBL" id="MDX5930085.1"/>
    </source>
</evidence>
<dbReference type="EMBL" id="JAWXYB010000018">
    <property type="protein sequence ID" value="MDX5930085.1"/>
    <property type="molecule type" value="Genomic_DNA"/>
</dbReference>
<dbReference type="Pfam" id="PF19358">
    <property type="entry name" value="DUF5935"/>
    <property type="match status" value="1"/>
</dbReference>
<dbReference type="InterPro" id="IPR051533">
    <property type="entry name" value="WaaL-like"/>
</dbReference>
<feature type="transmembrane region" description="Helical" evidence="5">
    <location>
        <begin position="323"/>
        <end position="348"/>
    </location>
</feature>
<evidence type="ECO:0000256" key="2">
    <source>
        <dbReference type="ARBA" id="ARBA00022692"/>
    </source>
</evidence>
<name>A0AAW9DM61_ACIAO</name>
<proteinExistence type="predicted"/>
<feature type="transmembrane region" description="Helical" evidence="5">
    <location>
        <begin position="44"/>
        <end position="64"/>
    </location>
</feature>
<dbReference type="InterPro" id="IPR017528">
    <property type="entry name" value="CHP03097O-antigen_lig-rel"/>
</dbReference>
<dbReference type="AlphaFoldDB" id="A0AAW9DM61"/>
<feature type="transmembrane region" description="Helical" evidence="5">
    <location>
        <begin position="202"/>
        <end position="232"/>
    </location>
</feature>
<evidence type="ECO:0000313" key="9">
    <source>
        <dbReference type="Proteomes" id="UP001279553"/>
    </source>
</evidence>
<keyword evidence="3 5" id="KW-1133">Transmembrane helix</keyword>
<dbReference type="Pfam" id="PF04932">
    <property type="entry name" value="Wzy_C"/>
    <property type="match status" value="1"/>
</dbReference>
<feature type="transmembrane region" description="Helical" evidence="5">
    <location>
        <begin position="393"/>
        <end position="412"/>
    </location>
</feature>
<evidence type="ECO:0000256" key="5">
    <source>
        <dbReference type="SAM" id="Phobius"/>
    </source>
</evidence>
<comment type="subcellular location">
    <subcellularLocation>
        <location evidence="1">Membrane</location>
        <topology evidence="1">Multi-pass membrane protein</topology>
    </subcellularLocation>
</comment>
<protein>
    <submittedName>
        <fullName evidence="8">O-glycosylation ligase, exosortase A system-associated</fullName>
    </submittedName>
</protein>
<sequence length="449" mass="48897">MLHSLILLGFLVSLVVLAIIRPMAGVVAFECFTFMSPQQETYGMTGALPVALIAGVATVVGCVVNREPKSFQLNSITVLVILFIAQATISTIFAMAPSSIVLPVYTDLLKSLGFLILVAALLTNRQRVHALVWLIVLAIGYYGVKGGLFTILTGGGDHVYGPPNSVLADNNQLAVALLTVLPLMNYLRVISAHRIVRIGMTIAMMLTVIAVVGTYSRGGFLALGAMSAFLWWNSKGKVKSGVLIAIGLIVAISIMPSQWTERMYSIQHYQKDNSANDRLTVWRQAFGIAMANPLTGGGFKATATPSVIHRYYPGAHQRATHSIWFQLVSQGGFPMLGIFIALIIATVIKLRRIRWRTRGDPSLRWIDELCRMIEVSMIAFLVGGSFLSLGYYSLIYTLLLTVGALGAIVARVPARGAVRTTRDLARRPAPRAQPGGMMPSWRLRRDIQG</sequence>
<feature type="transmembrane region" description="Helical" evidence="5">
    <location>
        <begin position="281"/>
        <end position="303"/>
    </location>
</feature>
<reference evidence="8 9" key="1">
    <citation type="submission" date="2023-11" db="EMBL/GenBank/DDBJ databases">
        <title>MicrobeMod: A computational toolkit for identifying prokaryotic methylation and restriction-modification with nanopore sequencing.</title>
        <authorList>
            <person name="Crits-Christoph A."/>
            <person name="Kang S.C."/>
            <person name="Lee H."/>
            <person name="Ostrov N."/>
        </authorList>
    </citation>
    <scope>NUCLEOTIDE SEQUENCE [LARGE SCALE GENOMIC DNA]</scope>
    <source>
        <strain evidence="8 9">DSMZ 700</strain>
    </source>
</reference>
<gene>
    <name evidence="8" type="ORF">SIL87_04805</name>
</gene>
<feature type="transmembrane region" description="Helical" evidence="5">
    <location>
        <begin position="369"/>
        <end position="387"/>
    </location>
</feature>
<accession>A0AAW9DM61</accession>
<dbReference type="Proteomes" id="UP001279553">
    <property type="component" value="Unassembled WGS sequence"/>
</dbReference>
<dbReference type="RefSeq" id="WP_319613052.1">
    <property type="nucleotide sequence ID" value="NZ_JAWXYB010000018.1"/>
</dbReference>
<dbReference type="InterPro" id="IPR045979">
    <property type="entry name" value="DUF5935"/>
</dbReference>
<evidence type="ECO:0000256" key="4">
    <source>
        <dbReference type="ARBA" id="ARBA00023136"/>
    </source>
</evidence>
<evidence type="ECO:0000256" key="3">
    <source>
        <dbReference type="ARBA" id="ARBA00022989"/>
    </source>
</evidence>
<keyword evidence="4 5" id="KW-0472">Membrane</keyword>
<dbReference type="GO" id="GO:0016874">
    <property type="term" value="F:ligase activity"/>
    <property type="evidence" value="ECO:0007669"/>
    <property type="project" value="UniProtKB-KW"/>
</dbReference>
<dbReference type="GO" id="GO:0016020">
    <property type="term" value="C:membrane"/>
    <property type="evidence" value="ECO:0007669"/>
    <property type="project" value="UniProtKB-SubCell"/>
</dbReference>
<feature type="transmembrane region" description="Helical" evidence="5">
    <location>
        <begin position="102"/>
        <end position="123"/>
    </location>
</feature>
<dbReference type="NCBIfam" id="TIGR03097">
    <property type="entry name" value="PEP_O_lig_1"/>
    <property type="match status" value="1"/>
</dbReference>
<feature type="transmembrane region" description="Helical" evidence="5">
    <location>
        <begin position="238"/>
        <end position="260"/>
    </location>
</feature>
<dbReference type="PANTHER" id="PTHR37422:SF13">
    <property type="entry name" value="LIPOPOLYSACCHARIDE BIOSYNTHESIS PROTEIN PA4999-RELATED"/>
    <property type="match status" value="1"/>
</dbReference>
<dbReference type="PANTHER" id="PTHR37422">
    <property type="entry name" value="TEICHURONIC ACID BIOSYNTHESIS PROTEIN TUAE"/>
    <property type="match status" value="1"/>
</dbReference>
<feature type="transmembrane region" description="Helical" evidence="5">
    <location>
        <begin position="130"/>
        <end position="152"/>
    </location>
</feature>
<evidence type="ECO:0000259" key="7">
    <source>
        <dbReference type="Pfam" id="PF19358"/>
    </source>
</evidence>
<feature type="transmembrane region" description="Helical" evidence="5">
    <location>
        <begin position="76"/>
        <end position="96"/>
    </location>
</feature>
<evidence type="ECO:0000259" key="6">
    <source>
        <dbReference type="Pfam" id="PF04932"/>
    </source>
</evidence>
<comment type="caution">
    <text evidence="8">The sequence shown here is derived from an EMBL/GenBank/DDBJ whole genome shotgun (WGS) entry which is preliminary data.</text>
</comment>
<keyword evidence="9" id="KW-1185">Reference proteome</keyword>
<keyword evidence="8" id="KW-0436">Ligase</keyword>
<organism evidence="8 9">
    <name type="scientific">Acidiphilium acidophilum</name>
    <name type="common">Thiobacillus acidophilus</name>
    <dbReference type="NCBI Taxonomy" id="76588"/>
    <lineage>
        <taxon>Bacteria</taxon>
        <taxon>Pseudomonadati</taxon>
        <taxon>Pseudomonadota</taxon>
        <taxon>Alphaproteobacteria</taxon>
        <taxon>Acetobacterales</taxon>
        <taxon>Acidocellaceae</taxon>
        <taxon>Acidiphilium</taxon>
    </lineage>
</organism>